<dbReference type="GO" id="GO:0016887">
    <property type="term" value="F:ATP hydrolysis activity"/>
    <property type="evidence" value="ECO:0007669"/>
    <property type="project" value="InterPro"/>
</dbReference>
<dbReference type="PROSITE" id="PS00211">
    <property type="entry name" value="ABC_TRANSPORTER_1"/>
    <property type="match status" value="2"/>
</dbReference>
<evidence type="ECO:0000256" key="1">
    <source>
        <dbReference type="ARBA" id="ARBA00022737"/>
    </source>
</evidence>
<gene>
    <name evidence="8" type="ORF">H9863_02570</name>
</gene>
<evidence type="ECO:0000259" key="7">
    <source>
        <dbReference type="PROSITE" id="PS50893"/>
    </source>
</evidence>
<dbReference type="FunFam" id="3.40.50.300:FF:000070">
    <property type="entry name" value="Putative ABC transporter ATP-binding component"/>
    <property type="match status" value="1"/>
</dbReference>
<evidence type="ECO:0000256" key="2">
    <source>
        <dbReference type="ARBA" id="ARBA00022741"/>
    </source>
</evidence>
<dbReference type="GO" id="GO:0005524">
    <property type="term" value="F:ATP binding"/>
    <property type="evidence" value="ECO:0007669"/>
    <property type="project" value="UniProtKB-KW"/>
</dbReference>
<accession>A0A9D1UYZ9</accession>
<evidence type="ECO:0000256" key="6">
    <source>
        <dbReference type="SAM" id="Coils"/>
    </source>
</evidence>
<protein>
    <recommendedName>
        <fullName evidence="5">Probable ATP-binding protein YbiT</fullName>
    </recommendedName>
</protein>
<proteinExistence type="inferred from homology"/>
<dbReference type="Proteomes" id="UP000824202">
    <property type="component" value="Unassembled WGS sequence"/>
</dbReference>
<organism evidence="8 9">
    <name type="scientific">Candidatus Odoribacter faecigallinarum</name>
    <dbReference type="NCBI Taxonomy" id="2838706"/>
    <lineage>
        <taxon>Bacteria</taxon>
        <taxon>Pseudomonadati</taxon>
        <taxon>Bacteroidota</taxon>
        <taxon>Bacteroidia</taxon>
        <taxon>Bacteroidales</taxon>
        <taxon>Odoribacteraceae</taxon>
        <taxon>Odoribacter</taxon>
    </lineage>
</organism>
<dbReference type="Gene3D" id="1.10.287.380">
    <property type="entry name" value="Valyl-tRNA synthetase, C-terminal domain"/>
    <property type="match status" value="1"/>
</dbReference>
<dbReference type="PANTHER" id="PTHR42855:SF2">
    <property type="entry name" value="DRUG RESISTANCE ABC TRANSPORTER,ATP-BINDING PROTEIN"/>
    <property type="match status" value="1"/>
</dbReference>
<keyword evidence="3 8" id="KW-0067">ATP-binding</keyword>
<comment type="caution">
    <text evidence="8">The sequence shown here is derived from an EMBL/GenBank/DDBJ whole genome shotgun (WGS) entry which is preliminary data.</text>
</comment>
<reference evidence="8" key="2">
    <citation type="submission" date="2021-04" db="EMBL/GenBank/DDBJ databases">
        <authorList>
            <person name="Gilroy R."/>
        </authorList>
    </citation>
    <scope>NUCLEOTIDE SEQUENCE</scope>
    <source>
        <strain evidence="8">23274</strain>
    </source>
</reference>
<evidence type="ECO:0000313" key="9">
    <source>
        <dbReference type="Proteomes" id="UP000824202"/>
    </source>
</evidence>
<dbReference type="InterPro" id="IPR037118">
    <property type="entry name" value="Val-tRNA_synth_C_sf"/>
</dbReference>
<evidence type="ECO:0000313" key="8">
    <source>
        <dbReference type="EMBL" id="HIX02987.1"/>
    </source>
</evidence>
<sequence>MISVNNVSVVFGGWYLLDGVSFLINKKDRIGLTGRNGAGKSTTLKMLAGLQQPTEGSISMASDVRIGYLPQTKVYTDGNTVREEAKKAFADLFALKDEVERLNMELAGREDYDSPDYMKLLDKIYEKTELLRIRGEGNIDKEVEVVLKGLGFRLEDLDRQCGEFSGGWRMRVELAKILLSRPDIFLLDEPTNHLDIESISWLESFLQNYSGAVVLVSHDRAFLDNVTTRTIEISLGKVYDYKVPYSRYEVLHRERIEQQMRAYQNQQKQIKDTEDFIERFRYKATKSVQVQSRIKQLEKLERIEVEQEDKARITVRFQPAVRSGELAVTGHDLTKAYGEHVVLQHVNFEVKRGEKVAFVGKNGEGKSTLVKMIMKEIPFSGEMKIGHNVHIGYFAQNQADLLDPELSVLDTVDQVAVGEIRKKIRDILGAFLFSGEDVDKKVKVLSGGERTRLAMVRLLLEPYNVLILDEPTNHLDMRTKDILKDALRQFEGTVIVVSHDRDFLSGLADKVFEFANRNMKEYLGGVADFLAAKKIACFREYELLHKPAVDAAVAEPAAQPKDSKAVFAERKQFNKEVKKAEQQVEKAEREVSELEAQLAEMEQQMASGVVNDDLLKRYSDTQQRLQQAMDAWEQAVEVADALKAGNA</sequence>
<dbReference type="InterPro" id="IPR017871">
    <property type="entry name" value="ABC_transporter-like_CS"/>
</dbReference>
<reference evidence="8" key="1">
    <citation type="journal article" date="2021" name="PeerJ">
        <title>Extensive microbial diversity within the chicken gut microbiome revealed by metagenomics and culture.</title>
        <authorList>
            <person name="Gilroy R."/>
            <person name="Ravi A."/>
            <person name="Getino M."/>
            <person name="Pursley I."/>
            <person name="Horton D.L."/>
            <person name="Alikhan N.F."/>
            <person name="Baker D."/>
            <person name="Gharbi K."/>
            <person name="Hall N."/>
            <person name="Watson M."/>
            <person name="Adriaenssens E.M."/>
            <person name="Foster-Nyarko E."/>
            <person name="Jarju S."/>
            <person name="Secka A."/>
            <person name="Antonio M."/>
            <person name="Oren A."/>
            <person name="Chaudhuri R.R."/>
            <person name="La Ragione R."/>
            <person name="Hildebrand F."/>
            <person name="Pallen M.J."/>
        </authorList>
    </citation>
    <scope>NUCLEOTIDE SEQUENCE</scope>
    <source>
        <strain evidence="8">23274</strain>
    </source>
</reference>
<dbReference type="CDD" id="cd03221">
    <property type="entry name" value="ABCF_EF-3"/>
    <property type="match status" value="2"/>
</dbReference>
<dbReference type="AlphaFoldDB" id="A0A9D1UYZ9"/>
<dbReference type="Pfam" id="PF00005">
    <property type="entry name" value="ABC_tran"/>
    <property type="match status" value="2"/>
</dbReference>
<dbReference type="InterPro" id="IPR032781">
    <property type="entry name" value="ABC_tran_Xtn"/>
</dbReference>
<evidence type="ECO:0000256" key="4">
    <source>
        <dbReference type="ARBA" id="ARBA00061551"/>
    </source>
</evidence>
<keyword evidence="1" id="KW-0677">Repeat</keyword>
<name>A0A9D1UYZ9_9BACT</name>
<evidence type="ECO:0000256" key="5">
    <source>
        <dbReference type="ARBA" id="ARBA00074044"/>
    </source>
</evidence>
<feature type="coiled-coil region" evidence="6">
    <location>
        <begin position="563"/>
        <end position="635"/>
    </location>
</feature>
<dbReference type="InterPro" id="IPR003593">
    <property type="entry name" value="AAA+_ATPase"/>
</dbReference>
<dbReference type="SMART" id="SM00382">
    <property type="entry name" value="AAA"/>
    <property type="match status" value="2"/>
</dbReference>
<comment type="similarity">
    <text evidence="4">Belongs to the ABC transporter superfamily. ABCF family. YbiT subfamily.</text>
</comment>
<dbReference type="SUPFAM" id="SSF52540">
    <property type="entry name" value="P-loop containing nucleoside triphosphate hydrolases"/>
    <property type="match status" value="2"/>
</dbReference>
<dbReference type="PROSITE" id="PS50893">
    <property type="entry name" value="ABC_TRANSPORTER_2"/>
    <property type="match status" value="2"/>
</dbReference>
<feature type="domain" description="ABC transporter" evidence="7">
    <location>
        <begin position="328"/>
        <end position="541"/>
    </location>
</feature>
<dbReference type="Gene3D" id="3.40.50.300">
    <property type="entry name" value="P-loop containing nucleotide triphosphate hydrolases"/>
    <property type="match status" value="2"/>
</dbReference>
<dbReference type="PANTHER" id="PTHR42855">
    <property type="entry name" value="ABC TRANSPORTER ATP-BINDING SUBUNIT"/>
    <property type="match status" value="1"/>
</dbReference>
<dbReference type="FunFam" id="3.40.50.300:FF:000011">
    <property type="entry name" value="Putative ABC transporter ATP-binding component"/>
    <property type="match status" value="1"/>
</dbReference>
<keyword evidence="6" id="KW-0175">Coiled coil</keyword>
<dbReference type="EMBL" id="DXFT01000052">
    <property type="protein sequence ID" value="HIX02987.1"/>
    <property type="molecule type" value="Genomic_DNA"/>
</dbReference>
<evidence type="ECO:0000256" key="3">
    <source>
        <dbReference type="ARBA" id="ARBA00022840"/>
    </source>
</evidence>
<keyword evidence="2" id="KW-0547">Nucleotide-binding</keyword>
<feature type="domain" description="ABC transporter" evidence="7">
    <location>
        <begin position="2"/>
        <end position="260"/>
    </location>
</feature>
<dbReference type="InterPro" id="IPR051309">
    <property type="entry name" value="ABCF_ATPase"/>
</dbReference>
<dbReference type="InterPro" id="IPR027417">
    <property type="entry name" value="P-loop_NTPase"/>
</dbReference>
<dbReference type="Pfam" id="PF12848">
    <property type="entry name" value="ABC_tran_Xtn"/>
    <property type="match status" value="1"/>
</dbReference>
<dbReference type="InterPro" id="IPR003439">
    <property type="entry name" value="ABC_transporter-like_ATP-bd"/>
</dbReference>